<proteinExistence type="predicted"/>
<evidence type="ECO:0008006" key="4">
    <source>
        <dbReference type="Google" id="ProtNLM"/>
    </source>
</evidence>
<dbReference type="EMBL" id="CP022579">
    <property type="protein sequence ID" value="QEL64757.1"/>
    <property type="molecule type" value="Genomic_DNA"/>
</dbReference>
<keyword evidence="3" id="KW-1185">Reference proteome</keyword>
<feature type="region of interest" description="Disordered" evidence="1">
    <location>
        <begin position="152"/>
        <end position="173"/>
    </location>
</feature>
<evidence type="ECO:0000313" key="2">
    <source>
        <dbReference type="EMBL" id="QEL64757.1"/>
    </source>
</evidence>
<dbReference type="KEGG" id="otr:OTERR_12810"/>
<evidence type="ECO:0000256" key="1">
    <source>
        <dbReference type="SAM" id="MobiDB-lite"/>
    </source>
</evidence>
<protein>
    <recommendedName>
        <fullName evidence="4">DUF1364 family protein</fullName>
    </recommendedName>
</protein>
<reference evidence="2 3" key="1">
    <citation type="submission" date="2017-07" db="EMBL/GenBank/DDBJ databases">
        <title>Complete genome sequence of Oryzomicrobium terrae TPP412.</title>
        <authorList>
            <person name="Chiu L.-W."/>
            <person name="Lo K.-J."/>
            <person name="Tsai Y.-M."/>
            <person name="Lin S.-S."/>
            <person name="Kuo C.-H."/>
            <person name="Liu C.-T."/>
        </authorList>
    </citation>
    <scope>NUCLEOTIDE SEQUENCE [LARGE SCALE GENOMIC DNA]</scope>
    <source>
        <strain evidence="2 3">TPP412</strain>
    </source>
</reference>
<gene>
    <name evidence="2" type="ORF">OTERR_12810</name>
</gene>
<evidence type="ECO:0000313" key="3">
    <source>
        <dbReference type="Proteomes" id="UP000323671"/>
    </source>
</evidence>
<sequence length="173" mass="18978">MIRRSPLKRTGFKRRELPKPRAKALCIAPGQWRAGAASSPVANPAQPKHSYVRSKKLREAYRLIPCQHCGCADGTVCCAHSNWATHGKGAGIKADDSRGASLCAACHVPLLDQGAALTRAQRRALWWAAHIKSVRLLVEIGAWPKAIPVPDTSTFPWGEQDDDNKEINNPPRF</sequence>
<dbReference type="Gene3D" id="3.30.50.20">
    <property type="entry name" value="prophage-derive protein ybcO"/>
    <property type="match status" value="1"/>
</dbReference>
<name>A0A5C1E9C9_9RHOO</name>
<dbReference type="RefSeq" id="WP_149425207.1">
    <property type="nucleotide sequence ID" value="NZ_CP022579.1"/>
</dbReference>
<accession>A0A5C1E9C9</accession>
<organism evidence="2 3">
    <name type="scientific">Oryzomicrobium terrae</name>
    <dbReference type="NCBI Taxonomy" id="1735038"/>
    <lineage>
        <taxon>Bacteria</taxon>
        <taxon>Pseudomonadati</taxon>
        <taxon>Pseudomonadota</taxon>
        <taxon>Betaproteobacteria</taxon>
        <taxon>Rhodocyclales</taxon>
        <taxon>Rhodocyclaceae</taxon>
        <taxon>Oryzomicrobium</taxon>
    </lineage>
</organism>
<dbReference type="Proteomes" id="UP000323671">
    <property type="component" value="Chromosome"/>
</dbReference>
<dbReference type="AlphaFoldDB" id="A0A5C1E9C9"/>